<evidence type="ECO:0000256" key="8">
    <source>
        <dbReference type="ARBA" id="ARBA00023306"/>
    </source>
</evidence>
<evidence type="ECO:0000313" key="12">
    <source>
        <dbReference type="WBParaSite" id="Csp11.Scaffold593.g5166.t1"/>
    </source>
</evidence>
<dbReference type="AlphaFoldDB" id="A0A1I7TEJ6"/>
<dbReference type="GO" id="GO:0051301">
    <property type="term" value="P:cell division"/>
    <property type="evidence" value="ECO:0007669"/>
    <property type="project" value="UniProtKB-KW"/>
</dbReference>
<keyword evidence="9" id="KW-0137">Centromere</keyword>
<dbReference type="GO" id="GO:0000444">
    <property type="term" value="C:MIS12/MIND type complex"/>
    <property type="evidence" value="ECO:0007669"/>
    <property type="project" value="InterPro"/>
</dbReference>
<evidence type="ECO:0000256" key="3">
    <source>
        <dbReference type="ARBA" id="ARBA00022454"/>
    </source>
</evidence>
<name>A0A1I7TEJ6_9PELO</name>
<protein>
    <submittedName>
        <fullName evidence="12">Mediator of RNA polymerase II transcription subunit 21</fullName>
    </submittedName>
</protein>
<evidence type="ECO:0000256" key="9">
    <source>
        <dbReference type="ARBA" id="ARBA00023328"/>
    </source>
</evidence>
<evidence type="ECO:0000313" key="11">
    <source>
        <dbReference type="Proteomes" id="UP000095282"/>
    </source>
</evidence>
<dbReference type="GO" id="GO:0005634">
    <property type="term" value="C:nucleus"/>
    <property type="evidence" value="ECO:0007669"/>
    <property type="project" value="UniProtKB-SubCell"/>
</dbReference>
<evidence type="ECO:0000256" key="2">
    <source>
        <dbReference type="ARBA" id="ARBA00004629"/>
    </source>
</evidence>
<dbReference type="Proteomes" id="UP000095282">
    <property type="component" value="Unplaced"/>
</dbReference>
<sequence length="173" mass="20081">MSDRREKLSKMLDTTLKSFTTVLSESKDLAKLTRHSEMKLQKNEIDAIMARLIESTQKKVQEKTSKLIDENRICERFDQLEQLVEESEEMNKKLGRDVGYNFVKPKRDIAFHLAETVEDVLTEAETEIGRLEKELEAEDEEFARRKQILTELATVVESQQQKLWKSAEGSNST</sequence>
<reference evidence="12" key="1">
    <citation type="submission" date="2016-11" db="UniProtKB">
        <authorList>
            <consortium name="WormBaseParasite"/>
        </authorList>
    </citation>
    <scope>IDENTIFICATION</scope>
</reference>
<dbReference type="STRING" id="1561998.A0A1I7TEJ6"/>
<dbReference type="Pfam" id="PF03980">
    <property type="entry name" value="Nnf1"/>
    <property type="match status" value="1"/>
</dbReference>
<accession>A0A1I7TEJ6</accession>
<keyword evidence="6" id="KW-0995">Kinetochore</keyword>
<feature type="coiled-coil region" evidence="10">
    <location>
        <begin position="77"/>
        <end position="141"/>
    </location>
</feature>
<dbReference type="eggNOG" id="ENOG502RA7X">
    <property type="taxonomic scope" value="Eukaryota"/>
</dbReference>
<keyword evidence="8" id="KW-0131">Cell cycle</keyword>
<evidence type="ECO:0000256" key="10">
    <source>
        <dbReference type="SAM" id="Coils"/>
    </source>
</evidence>
<dbReference type="InterPro" id="IPR007128">
    <property type="entry name" value="PMF1/Nnf1"/>
</dbReference>
<keyword evidence="10" id="KW-0175">Coiled coil</keyword>
<evidence type="ECO:0000256" key="6">
    <source>
        <dbReference type="ARBA" id="ARBA00022838"/>
    </source>
</evidence>
<proteinExistence type="predicted"/>
<keyword evidence="3" id="KW-0158">Chromosome</keyword>
<evidence type="ECO:0000256" key="4">
    <source>
        <dbReference type="ARBA" id="ARBA00022618"/>
    </source>
</evidence>
<evidence type="ECO:0000256" key="1">
    <source>
        <dbReference type="ARBA" id="ARBA00004123"/>
    </source>
</evidence>
<keyword evidence="11" id="KW-1185">Reference proteome</keyword>
<keyword evidence="5" id="KW-0498">Mitosis</keyword>
<organism evidence="11 12">
    <name type="scientific">Caenorhabditis tropicalis</name>
    <dbReference type="NCBI Taxonomy" id="1561998"/>
    <lineage>
        <taxon>Eukaryota</taxon>
        <taxon>Metazoa</taxon>
        <taxon>Ecdysozoa</taxon>
        <taxon>Nematoda</taxon>
        <taxon>Chromadorea</taxon>
        <taxon>Rhabditida</taxon>
        <taxon>Rhabditina</taxon>
        <taxon>Rhabditomorpha</taxon>
        <taxon>Rhabditoidea</taxon>
        <taxon>Rhabditidae</taxon>
        <taxon>Peloderinae</taxon>
        <taxon>Caenorhabditis</taxon>
    </lineage>
</organism>
<keyword evidence="7" id="KW-0539">Nucleus</keyword>
<keyword evidence="4" id="KW-0132">Cell division</keyword>
<evidence type="ECO:0000256" key="5">
    <source>
        <dbReference type="ARBA" id="ARBA00022776"/>
    </source>
</evidence>
<evidence type="ECO:0000256" key="7">
    <source>
        <dbReference type="ARBA" id="ARBA00023242"/>
    </source>
</evidence>
<comment type="subcellular location">
    <subcellularLocation>
        <location evidence="2">Chromosome</location>
        <location evidence="2">Centromere</location>
        <location evidence="2">Kinetochore</location>
    </subcellularLocation>
    <subcellularLocation>
        <location evidence="1">Nucleus</location>
    </subcellularLocation>
</comment>
<dbReference type="WBParaSite" id="Csp11.Scaffold593.g5166.t1">
    <property type="protein sequence ID" value="Csp11.Scaffold593.g5166.t1"/>
    <property type="gene ID" value="Csp11.Scaffold593.g5166"/>
</dbReference>